<organism evidence="3 4">
    <name type="scientific">Shewanella colwelliana</name>
    <name type="common">Alteromonas colwelliana</name>
    <dbReference type="NCBI Taxonomy" id="23"/>
    <lineage>
        <taxon>Bacteria</taxon>
        <taxon>Pseudomonadati</taxon>
        <taxon>Pseudomonadota</taxon>
        <taxon>Gammaproteobacteria</taxon>
        <taxon>Alteromonadales</taxon>
        <taxon>Shewanellaceae</taxon>
        <taxon>Shewanella</taxon>
    </lineage>
</organism>
<proteinExistence type="predicted"/>
<evidence type="ECO:0000313" key="4">
    <source>
        <dbReference type="Proteomes" id="UP000095230"/>
    </source>
</evidence>
<feature type="transmembrane region" description="Helical" evidence="1">
    <location>
        <begin position="14"/>
        <end position="34"/>
    </location>
</feature>
<dbReference type="Gene3D" id="3.30.700.10">
    <property type="entry name" value="Glycoprotein, Type 4 Pilin"/>
    <property type="match status" value="1"/>
</dbReference>
<dbReference type="PROSITE" id="PS00409">
    <property type="entry name" value="PROKAR_NTER_METHYL"/>
    <property type="match status" value="1"/>
</dbReference>
<sequence length="151" mass="16611">MQTRTDTGFTLVELVTTIMLIAILSVAVLPRFLGSSSYSAFTLRDEFIAELRRIQLMAINNQDRCYGVNVSPSQYRMMVFQTNCTDVLITGTSQSLPSNTSLSLSGNTTFALRFNQDGIIAPQCVNACVVKVSADETLDLTIESQGYIHGR</sequence>
<dbReference type="Pfam" id="PF07963">
    <property type="entry name" value="N_methyl"/>
    <property type="match status" value="1"/>
</dbReference>
<dbReference type="RefSeq" id="WP_028764114.1">
    <property type="nucleotide sequence ID" value="NZ_BPEU01000004.1"/>
</dbReference>
<gene>
    <name evidence="2" type="primary">mshC</name>
    <name evidence="3" type="ORF">BEL05_12745</name>
    <name evidence="2" type="ORF">TUM3794_05860</name>
</gene>
<dbReference type="STRING" id="23.BEL05_12745"/>
<dbReference type="AlphaFoldDB" id="A0A1E5IX50"/>
<dbReference type="Proteomes" id="UP000095230">
    <property type="component" value="Unassembled WGS sequence"/>
</dbReference>
<dbReference type="SUPFAM" id="SSF54523">
    <property type="entry name" value="Pili subunits"/>
    <property type="match status" value="1"/>
</dbReference>
<evidence type="ECO:0000313" key="5">
    <source>
        <dbReference type="Proteomes" id="UP000773469"/>
    </source>
</evidence>
<dbReference type="OrthoDB" id="6385510at2"/>
<accession>A0A1E5IX50</accession>
<keyword evidence="1" id="KW-0472">Membrane</keyword>
<reference evidence="3 4" key="1">
    <citation type="submission" date="2016-07" db="EMBL/GenBank/DDBJ databases">
        <title>Whole-genome of two Shewanella species isolated from a digestive organ of sea cucumber Apostichopus japonicus Selenka 1867.</title>
        <authorList>
            <person name="Hong H.-H."/>
            <person name="Choi H."/>
            <person name="Cheon S."/>
            <person name="Oh J.-S."/>
            <person name="Lee H.-G."/>
            <person name="Park C."/>
        </authorList>
    </citation>
    <scope>NUCLEOTIDE SEQUENCE [LARGE SCALE GENOMIC DNA]</scope>
    <source>
        <strain evidence="3 4">CSB03KR</strain>
    </source>
</reference>
<dbReference type="Proteomes" id="UP000773469">
    <property type="component" value="Unassembled WGS sequence"/>
</dbReference>
<keyword evidence="5" id="KW-1185">Reference proteome</keyword>
<dbReference type="InterPro" id="IPR045584">
    <property type="entry name" value="Pilin-like"/>
</dbReference>
<keyword evidence="1" id="KW-1133">Transmembrane helix</keyword>
<protein>
    <submittedName>
        <fullName evidence="3">MSHA biogenesis protein MshC</fullName>
    </submittedName>
</protein>
<evidence type="ECO:0000256" key="1">
    <source>
        <dbReference type="SAM" id="Phobius"/>
    </source>
</evidence>
<dbReference type="EMBL" id="MCBT01000013">
    <property type="protein sequence ID" value="OEG75076.1"/>
    <property type="molecule type" value="Genomic_DNA"/>
</dbReference>
<name>A0A1E5IX50_SHECO</name>
<comment type="caution">
    <text evidence="3">The sequence shown here is derived from an EMBL/GenBank/DDBJ whole genome shotgun (WGS) entry which is preliminary data.</text>
</comment>
<reference evidence="2 5" key="2">
    <citation type="submission" date="2021-05" db="EMBL/GenBank/DDBJ databases">
        <title>Molecular characterization for Shewanella algae harboring chromosomal blaOXA-55-like strains isolated from clinical and environment sample.</title>
        <authorList>
            <person name="Ohama Y."/>
            <person name="Aoki K."/>
            <person name="Harada S."/>
            <person name="Moriya K."/>
            <person name="Ishii Y."/>
            <person name="Tateda K."/>
        </authorList>
    </citation>
    <scope>NUCLEOTIDE SEQUENCE [LARGE SCALE GENOMIC DNA]</scope>
    <source>
        <strain evidence="2 5">MBTL60-118</strain>
    </source>
</reference>
<evidence type="ECO:0000313" key="2">
    <source>
        <dbReference type="EMBL" id="GIU36573.1"/>
    </source>
</evidence>
<dbReference type="EMBL" id="BPEU01000004">
    <property type="protein sequence ID" value="GIU36573.1"/>
    <property type="molecule type" value="Genomic_DNA"/>
</dbReference>
<evidence type="ECO:0000313" key="3">
    <source>
        <dbReference type="EMBL" id="OEG75076.1"/>
    </source>
</evidence>
<keyword evidence="1" id="KW-0812">Transmembrane</keyword>
<dbReference type="NCBIfam" id="TIGR02532">
    <property type="entry name" value="IV_pilin_GFxxxE"/>
    <property type="match status" value="1"/>
</dbReference>
<dbReference type="InterPro" id="IPR012902">
    <property type="entry name" value="N_methyl_site"/>
</dbReference>